<dbReference type="InterPro" id="IPR001245">
    <property type="entry name" value="Ser-Thr/Tyr_kinase_cat_dom"/>
</dbReference>
<dbReference type="FunFam" id="1.10.510.10:FF:000146">
    <property type="entry name" value="LRR receptor-like serine/threonine-protein kinase IOS1"/>
    <property type="match status" value="1"/>
</dbReference>
<dbReference type="Pfam" id="PF07714">
    <property type="entry name" value="PK_Tyr_Ser-Thr"/>
    <property type="match status" value="1"/>
</dbReference>
<evidence type="ECO:0000256" key="2">
    <source>
        <dbReference type="ARBA" id="ARBA00012513"/>
    </source>
</evidence>
<dbReference type="GO" id="GO:0004674">
    <property type="term" value="F:protein serine/threonine kinase activity"/>
    <property type="evidence" value="ECO:0007669"/>
    <property type="project" value="UniProtKB-KW"/>
</dbReference>
<dbReference type="KEGG" id="smo:SELMODRAFT_80744"/>
<evidence type="ECO:0000313" key="12">
    <source>
        <dbReference type="EMBL" id="EFJ35202.1"/>
    </source>
</evidence>
<keyword evidence="6" id="KW-0418">Kinase</keyword>
<reference evidence="12 13" key="1">
    <citation type="journal article" date="2011" name="Science">
        <title>The Selaginella genome identifies genetic changes associated with the evolution of vascular plants.</title>
        <authorList>
            <person name="Banks J.A."/>
            <person name="Nishiyama T."/>
            <person name="Hasebe M."/>
            <person name="Bowman J.L."/>
            <person name="Gribskov M."/>
            <person name="dePamphilis C."/>
            <person name="Albert V.A."/>
            <person name="Aono N."/>
            <person name="Aoyama T."/>
            <person name="Ambrose B.A."/>
            <person name="Ashton N.W."/>
            <person name="Axtell M.J."/>
            <person name="Barker E."/>
            <person name="Barker M.S."/>
            <person name="Bennetzen J.L."/>
            <person name="Bonawitz N.D."/>
            <person name="Chapple C."/>
            <person name="Cheng C."/>
            <person name="Correa L.G."/>
            <person name="Dacre M."/>
            <person name="DeBarry J."/>
            <person name="Dreyer I."/>
            <person name="Elias M."/>
            <person name="Engstrom E.M."/>
            <person name="Estelle M."/>
            <person name="Feng L."/>
            <person name="Finet C."/>
            <person name="Floyd S.K."/>
            <person name="Frommer W.B."/>
            <person name="Fujita T."/>
            <person name="Gramzow L."/>
            <person name="Gutensohn M."/>
            <person name="Harholt J."/>
            <person name="Hattori M."/>
            <person name="Heyl A."/>
            <person name="Hirai T."/>
            <person name="Hiwatashi Y."/>
            <person name="Ishikawa M."/>
            <person name="Iwata M."/>
            <person name="Karol K.G."/>
            <person name="Koehler B."/>
            <person name="Kolukisaoglu U."/>
            <person name="Kubo M."/>
            <person name="Kurata T."/>
            <person name="Lalonde S."/>
            <person name="Li K."/>
            <person name="Li Y."/>
            <person name="Litt A."/>
            <person name="Lyons E."/>
            <person name="Manning G."/>
            <person name="Maruyama T."/>
            <person name="Michael T.P."/>
            <person name="Mikami K."/>
            <person name="Miyazaki S."/>
            <person name="Morinaga S."/>
            <person name="Murata T."/>
            <person name="Mueller-Roeber B."/>
            <person name="Nelson D.R."/>
            <person name="Obara M."/>
            <person name="Oguri Y."/>
            <person name="Olmstead R.G."/>
            <person name="Onodera N."/>
            <person name="Petersen B.L."/>
            <person name="Pils B."/>
            <person name="Prigge M."/>
            <person name="Rensing S.A."/>
            <person name="Riano-Pachon D.M."/>
            <person name="Roberts A.W."/>
            <person name="Sato Y."/>
            <person name="Scheller H.V."/>
            <person name="Schulz B."/>
            <person name="Schulz C."/>
            <person name="Shakirov E.V."/>
            <person name="Shibagaki N."/>
            <person name="Shinohara N."/>
            <person name="Shippen D.E."/>
            <person name="Soerensen I."/>
            <person name="Sotooka R."/>
            <person name="Sugimoto N."/>
            <person name="Sugita M."/>
            <person name="Sumikawa N."/>
            <person name="Tanurdzic M."/>
            <person name="Theissen G."/>
            <person name="Ulvskov P."/>
            <person name="Wakazuki S."/>
            <person name="Weng J.K."/>
            <person name="Willats W.W."/>
            <person name="Wipf D."/>
            <person name="Wolf P.G."/>
            <person name="Yang L."/>
            <person name="Zimmer A.D."/>
            <person name="Zhu Q."/>
            <person name="Mitros T."/>
            <person name="Hellsten U."/>
            <person name="Loque D."/>
            <person name="Otillar R."/>
            <person name="Salamov A."/>
            <person name="Schmutz J."/>
            <person name="Shapiro H."/>
            <person name="Lindquist E."/>
            <person name="Lucas S."/>
            <person name="Rokhsar D."/>
            <person name="Grigoriev I.V."/>
        </authorList>
    </citation>
    <scope>NUCLEOTIDE SEQUENCE [LARGE SCALE GENOMIC DNA]</scope>
</reference>
<dbReference type="SMART" id="SM00220">
    <property type="entry name" value="S_TKc"/>
    <property type="match status" value="1"/>
</dbReference>
<evidence type="ECO:0000256" key="6">
    <source>
        <dbReference type="ARBA" id="ARBA00022777"/>
    </source>
</evidence>
<dbReference type="PROSITE" id="PS00107">
    <property type="entry name" value="PROTEIN_KINASE_ATP"/>
    <property type="match status" value="1"/>
</dbReference>
<evidence type="ECO:0000256" key="3">
    <source>
        <dbReference type="ARBA" id="ARBA00022527"/>
    </source>
</evidence>
<dbReference type="OMA" id="VFDIREM"/>
<keyword evidence="3 10" id="KW-0723">Serine/threonine-protein kinase</keyword>
<dbReference type="InterPro" id="IPR050823">
    <property type="entry name" value="Plant_Ser_Thr_Prot_Kinase"/>
</dbReference>
<feature type="binding site" evidence="9">
    <location>
        <position position="106"/>
    </location>
    <ligand>
        <name>ATP</name>
        <dbReference type="ChEBI" id="CHEBI:30616"/>
    </ligand>
</feature>
<evidence type="ECO:0000256" key="4">
    <source>
        <dbReference type="ARBA" id="ARBA00022679"/>
    </source>
</evidence>
<evidence type="ECO:0000313" key="13">
    <source>
        <dbReference type="Proteomes" id="UP000001514"/>
    </source>
</evidence>
<comment type="subcellular location">
    <subcellularLocation>
        <location evidence="1">Membrane</location>
        <topology evidence="1">Single-pass membrane protein</topology>
    </subcellularLocation>
</comment>
<dbReference type="CDD" id="cd14066">
    <property type="entry name" value="STKc_IRAK"/>
    <property type="match status" value="1"/>
</dbReference>
<evidence type="ECO:0000256" key="5">
    <source>
        <dbReference type="ARBA" id="ARBA00022741"/>
    </source>
</evidence>
<dbReference type="PROSITE" id="PS00108">
    <property type="entry name" value="PROTEIN_KINASE_ST"/>
    <property type="match status" value="1"/>
</dbReference>
<keyword evidence="5 9" id="KW-0547">Nucleotide-binding</keyword>
<dbReference type="Proteomes" id="UP000001514">
    <property type="component" value="Unassembled WGS sequence"/>
</dbReference>
<dbReference type="eggNOG" id="KOG1187">
    <property type="taxonomic scope" value="Eukaryota"/>
</dbReference>
<comment type="similarity">
    <text evidence="10">Belongs to the protein kinase superfamily.</text>
</comment>
<dbReference type="EC" id="2.7.11.1" evidence="2"/>
<dbReference type="InParanoid" id="D8QYH8"/>
<dbReference type="InterPro" id="IPR017441">
    <property type="entry name" value="Protein_kinase_ATP_BS"/>
</dbReference>
<gene>
    <name evidence="12" type="ORF">SELMODRAFT_80744</name>
</gene>
<evidence type="ECO:0000256" key="8">
    <source>
        <dbReference type="ARBA" id="ARBA00023170"/>
    </source>
</evidence>
<dbReference type="Gene3D" id="3.30.200.20">
    <property type="entry name" value="Phosphorylase Kinase, domain 1"/>
    <property type="match status" value="1"/>
</dbReference>
<dbReference type="PROSITE" id="PS50011">
    <property type="entry name" value="PROTEIN_KINASE_DOM"/>
    <property type="match status" value="1"/>
</dbReference>
<accession>D8QYH8</accession>
<dbReference type="PANTHER" id="PTHR45621">
    <property type="entry name" value="OS01G0588500 PROTEIN-RELATED"/>
    <property type="match status" value="1"/>
</dbReference>
<dbReference type="GO" id="GO:0016020">
    <property type="term" value="C:membrane"/>
    <property type="evidence" value="ECO:0007669"/>
    <property type="project" value="UniProtKB-SubCell"/>
</dbReference>
<feature type="non-terminal residue" evidence="12">
    <location>
        <position position="370"/>
    </location>
</feature>
<keyword evidence="4" id="KW-0808">Transferase</keyword>
<keyword evidence="8" id="KW-0675">Receptor</keyword>
<dbReference type="FunFam" id="3.30.200.20:FF:000228">
    <property type="entry name" value="Serine/threonine-protein kinase BIK1"/>
    <property type="match status" value="1"/>
</dbReference>
<dbReference type="EMBL" id="GL377568">
    <property type="protein sequence ID" value="EFJ35202.1"/>
    <property type="molecule type" value="Genomic_DNA"/>
</dbReference>
<organism evidence="13">
    <name type="scientific">Selaginella moellendorffii</name>
    <name type="common">Spikemoss</name>
    <dbReference type="NCBI Taxonomy" id="88036"/>
    <lineage>
        <taxon>Eukaryota</taxon>
        <taxon>Viridiplantae</taxon>
        <taxon>Streptophyta</taxon>
        <taxon>Embryophyta</taxon>
        <taxon>Tracheophyta</taxon>
        <taxon>Lycopodiopsida</taxon>
        <taxon>Selaginellales</taxon>
        <taxon>Selaginellaceae</taxon>
        <taxon>Selaginella</taxon>
    </lineage>
</organism>
<dbReference type="Gramene" id="EFJ35202">
    <property type="protein sequence ID" value="EFJ35202"/>
    <property type="gene ID" value="SELMODRAFT_80744"/>
</dbReference>
<dbReference type="Gene3D" id="1.10.510.10">
    <property type="entry name" value="Transferase(Phosphotransferase) domain 1"/>
    <property type="match status" value="1"/>
</dbReference>
<evidence type="ECO:0000259" key="11">
    <source>
        <dbReference type="PROSITE" id="PS50011"/>
    </source>
</evidence>
<name>D8QYH8_SELML</name>
<dbReference type="InterPro" id="IPR011009">
    <property type="entry name" value="Kinase-like_dom_sf"/>
</dbReference>
<dbReference type="InterPro" id="IPR000719">
    <property type="entry name" value="Prot_kinase_dom"/>
</dbReference>
<evidence type="ECO:0000256" key="10">
    <source>
        <dbReference type="RuleBase" id="RU000304"/>
    </source>
</evidence>
<evidence type="ECO:0000256" key="1">
    <source>
        <dbReference type="ARBA" id="ARBA00004167"/>
    </source>
</evidence>
<protein>
    <recommendedName>
        <fullName evidence="2">non-specific serine/threonine protein kinase</fullName>
        <ecNumber evidence="2">2.7.11.1</ecNumber>
    </recommendedName>
</protein>
<dbReference type="AlphaFoldDB" id="D8QYH8"/>
<dbReference type="HOGENOM" id="CLU_000288_21_1_1"/>
<evidence type="ECO:0000256" key="9">
    <source>
        <dbReference type="PROSITE-ProRule" id="PRU10141"/>
    </source>
</evidence>
<sequence>MGCFQVHQSDGERRKRKRRRILWWSFSFVFSRNSGRSSSSGGSSDSSGELNCQRLQELRQFTLAELKSATRNFSAAEKLGEGGFGCVFRGHIKSKKTDERIDVAVKQLNVKGQQGQKEWLNEVTYLRMVDHPNLVKLLGYCLEHDDRGPQCLLVYELMPNKSLDDHIFQSRRPVIPWGQRLQIALGTARGLAYLHEEMKPPIIYRDLKSANILLDNEFRPKLSDFGLARDGPAMGNTHVTTAVVGTAGYAAPEYVQTGHINAKSDVWTFGMVLLELLTGRRALDMNRPRSERSLADWVKPYSSDSKKFRKIIDPRLKTNFSSSEARTLLWVAQKCIAKNPKLRPKMSEVVKQLEGILVVTAPVEKPAEVP</sequence>
<dbReference type="OrthoDB" id="4062651at2759"/>
<keyword evidence="7 9" id="KW-0067">ATP-binding</keyword>
<feature type="domain" description="Protein kinase" evidence="11">
    <location>
        <begin position="73"/>
        <end position="357"/>
    </location>
</feature>
<evidence type="ECO:0000256" key="7">
    <source>
        <dbReference type="ARBA" id="ARBA00022840"/>
    </source>
</evidence>
<proteinExistence type="inferred from homology"/>
<dbReference type="GO" id="GO:0005524">
    <property type="term" value="F:ATP binding"/>
    <property type="evidence" value="ECO:0007669"/>
    <property type="project" value="UniProtKB-UniRule"/>
</dbReference>
<dbReference type="SUPFAM" id="SSF56112">
    <property type="entry name" value="Protein kinase-like (PK-like)"/>
    <property type="match status" value="1"/>
</dbReference>
<keyword evidence="13" id="KW-1185">Reference proteome</keyword>
<dbReference type="InterPro" id="IPR008271">
    <property type="entry name" value="Ser/Thr_kinase_AS"/>
</dbReference>